<dbReference type="Pfam" id="PF00874">
    <property type="entry name" value="PRD"/>
    <property type="match status" value="1"/>
</dbReference>
<dbReference type="PANTHER" id="PTHR30185">
    <property type="entry name" value="CRYPTIC BETA-GLUCOSIDE BGL OPERON ANTITERMINATOR"/>
    <property type="match status" value="1"/>
</dbReference>
<dbReference type="SUPFAM" id="SSF63520">
    <property type="entry name" value="PTS-regulatory domain, PRD"/>
    <property type="match status" value="1"/>
</dbReference>
<keyword evidence="2" id="KW-0677">Repeat</keyword>
<dbReference type="PROSITE" id="PS51372">
    <property type="entry name" value="PRD_2"/>
    <property type="match status" value="1"/>
</dbReference>
<evidence type="ECO:0000259" key="8">
    <source>
        <dbReference type="PROSITE" id="PS51372"/>
    </source>
</evidence>
<dbReference type="Gene3D" id="3.40.930.10">
    <property type="entry name" value="Mannitol-specific EII, Chain A"/>
    <property type="match status" value="1"/>
</dbReference>
<dbReference type="PROSITE" id="PS51094">
    <property type="entry name" value="PTS_EIIA_TYPE_2"/>
    <property type="match status" value="1"/>
</dbReference>
<dbReference type="InterPro" id="IPR013011">
    <property type="entry name" value="PTS_EIIB_2"/>
</dbReference>
<dbReference type="InterPro" id="IPR002178">
    <property type="entry name" value="PTS_EIIA_type-2_dom"/>
</dbReference>
<dbReference type="PANTHER" id="PTHR30185:SF12">
    <property type="entry name" value="TRANSCRIPTIONAL REGULATOR MANR"/>
    <property type="match status" value="1"/>
</dbReference>
<evidence type="ECO:0000256" key="5">
    <source>
        <dbReference type="ARBA" id="ARBA00023163"/>
    </source>
</evidence>
<name>A0A9D2T928_9FIRM</name>
<accession>A0A9D2T928</accession>
<keyword evidence="9" id="KW-0813">Transport</keyword>
<proteinExistence type="predicted"/>
<dbReference type="InterPro" id="IPR007737">
    <property type="entry name" value="Mga_HTH"/>
</dbReference>
<keyword evidence="3" id="KW-0805">Transcription regulation</keyword>
<feature type="domain" description="PTS EIIA type-2" evidence="6">
    <location>
        <begin position="527"/>
        <end position="667"/>
    </location>
</feature>
<keyword evidence="9" id="KW-0762">Sugar transport</keyword>
<evidence type="ECO:0000313" key="9">
    <source>
        <dbReference type="EMBL" id="HJC50982.1"/>
    </source>
</evidence>
<evidence type="ECO:0000259" key="7">
    <source>
        <dbReference type="PROSITE" id="PS51099"/>
    </source>
</evidence>
<keyword evidence="1" id="KW-0808">Transferase</keyword>
<dbReference type="SUPFAM" id="SSF55804">
    <property type="entry name" value="Phoshotransferase/anion transport protein"/>
    <property type="match status" value="1"/>
</dbReference>
<dbReference type="GO" id="GO:0008982">
    <property type="term" value="F:protein-N(PI)-phosphohistidine-sugar phosphotransferase activity"/>
    <property type="evidence" value="ECO:0007669"/>
    <property type="project" value="InterPro"/>
</dbReference>
<evidence type="ECO:0000313" key="10">
    <source>
        <dbReference type="Proteomes" id="UP000823904"/>
    </source>
</evidence>
<evidence type="ECO:0000259" key="6">
    <source>
        <dbReference type="PROSITE" id="PS51094"/>
    </source>
</evidence>
<dbReference type="InterPro" id="IPR036388">
    <property type="entry name" value="WH-like_DNA-bd_sf"/>
</dbReference>
<reference evidence="9" key="1">
    <citation type="journal article" date="2021" name="PeerJ">
        <title>Extensive microbial diversity within the chicken gut microbiome revealed by metagenomics and culture.</title>
        <authorList>
            <person name="Gilroy R."/>
            <person name="Ravi A."/>
            <person name="Getino M."/>
            <person name="Pursley I."/>
            <person name="Horton D.L."/>
            <person name="Alikhan N.F."/>
            <person name="Baker D."/>
            <person name="Gharbi K."/>
            <person name="Hall N."/>
            <person name="Watson M."/>
            <person name="Adriaenssens E.M."/>
            <person name="Foster-Nyarko E."/>
            <person name="Jarju S."/>
            <person name="Secka A."/>
            <person name="Antonio M."/>
            <person name="Oren A."/>
            <person name="Chaudhuri R.R."/>
            <person name="La Ragione R."/>
            <person name="Hildebrand F."/>
            <person name="Pallen M.J."/>
        </authorList>
    </citation>
    <scope>NUCLEOTIDE SEQUENCE</scope>
    <source>
        <strain evidence="9">ChiSjej3B21-8574</strain>
    </source>
</reference>
<sequence length="678" mass="79990">MVKARMLKIIRYLEKEKIASYREISEALDLKERSVRYDIDRINDELSLLHAPLIEKRPKGMLFVPDDLDFSVIVEDKAAFVFSPEERLNIIRLIILFDTENLNIRKLCDKMQVSRRSIQNDIDLIQKDMEPYQLFLEYNRGFSLRGESELSYRTRSQELKKYVPILEKNRHNLYENYVIKILRGCFEPIHLQEILRWISRQSSEMDWTFSDESYQWYVANVLTFTWYIKNHLPLFISAKEEANIPKWEMEAYESCIGQKLTPEQKRILSGFIRYTSRYDILDLNLDLIGAEEITHRLITQMEQVLDIDFSSDRILWKGLLNHMGPLIERVRDHIQLNEEAESLIPEEYFDVYRQVRHVIQADPHLNVLTENEIVYLTMYFLGSIRRIEKNPYMTVLLICGYGYGTTTLIKDTLRSKFQVHIKESISAYQIMNYKDWDDVDLVITTVRTELPVKKKLVRVNVVFTDDDYGRLRRAGLRRKNALRNFLSIEKRLDFLDRDNRRKVMDIIKEEFGYQEVKVPERYNHISEMIRPEAIAFKDEIPNWKDAVSDAARLLEAQGSITREYYNSMIETMECRGFYAVTDGQFALLHGSANAGVMESAMSLLITKEPVRFGDKKTNLMFCLASRDKKEHIPAVARLMRMISMTDFLEKLKKCTTTEQVLNVIEESERTVEHSETVP</sequence>
<dbReference type="SUPFAM" id="SSF52794">
    <property type="entry name" value="PTS system IIB component-like"/>
    <property type="match status" value="1"/>
</dbReference>
<comment type="caution">
    <text evidence="9">The sequence shown here is derived from an EMBL/GenBank/DDBJ whole genome shotgun (WGS) entry which is preliminary data.</text>
</comment>
<protein>
    <submittedName>
        <fullName evidence="9">PTS sugar transporter subunit IIA</fullName>
    </submittedName>
</protein>
<evidence type="ECO:0000256" key="1">
    <source>
        <dbReference type="ARBA" id="ARBA00022679"/>
    </source>
</evidence>
<dbReference type="InterPro" id="IPR011608">
    <property type="entry name" value="PRD"/>
</dbReference>
<gene>
    <name evidence="9" type="ORF">H9754_10545</name>
</gene>
<dbReference type="PROSITE" id="PS51099">
    <property type="entry name" value="PTS_EIIB_TYPE_2"/>
    <property type="match status" value="1"/>
</dbReference>
<keyword evidence="4" id="KW-0010">Activator</keyword>
<dbReference type="AlphaFoldDB" id="A0A9D2T928"/>
<feature type="domain" description="PTS EIIB type-2" evidence="7">
    <location>
        <begin position="393"/>
        <end position="483"/>
    </location>
</feature>
<dbReference type="Proteomes" id="UP000823904">
    <property type="component" value="Unassembled WGS sequence"/>
</dbReference>
<dbReference type="Pfam" id="PF00359">
    <property type="entry name" value="PTS_EIIA_2"/>
    <property type="match status" value="1"/>
</dbReference>
<dbReference type="GO" id="GO:0006355">
    <property type="term" value="P:regulation of DNA-templated transcription"/>
    <property type="evidence" value="ECO:0007669"/>
    <property type="project" value="InterPro"/>
</dbReference>
<reference evidence="9" key="2">
    <citation type="submission" date="2021-04" db="EMBL/GenBank/DDBJ databases">
        <authorList>
            <person name="Gilroy R."/>
        </authorList>
    </citation>
    <scope>NUCLEOTIDE SEQUENCE</scope>
    <source>
        <strain evidence="9">ChiSjej3B21-8574</strain>
    </source>
</reference>
<dbReference type="InterPro" id="IPR036634">
    <property type="entry name" value="PRD_sf"/>
</dbReference>
<evidence type="ECO:0000256" key="3">
    <source>
        <dbReference type="ARBA" id="ARBA00023015"/>
    </source>
</evidence>
<feature type="domain" description="PRD" evidence="8">
    <location>
        <begin position="285"/>
        <end position="390"/>
    </location>
</feature>
<dbReference type="InterPro" id="IPR050661">
    <property type="entry name" value="BglG_antiterminators"/>
</dbReference>
<dbReference type="Gene3D" id="1.10.10.10">
    <property type="entry name" value="Winged helix-like DNA-binding domain superfamily/Winged helix DNA-binding domain"/>
    <property type="match status" value="1"/>
</dbReference>
<organism evidence="9 10">
    <name type="scientific">Candidatus Anaerostipes avistercoris</name>
    <dbReference type="NCBI Taxonomy" id="2838462"/>
    <lineage>
        <taxon>Bacteria</taxon>
        <taxon>Bacillati</taxon>
        <taxon>Bacillota</taxon>
        <taxon>Clostridia</taxon>
        <taxon>Lachnospirales</taxon>
        <taxon>Lachnospiraceae</taxon>
        <taxon>Anaerostipes</taxon>
    </lineage>
</organism>
<dbReference type="InterPro" id="IPR036095">
    <property type="entry name" value="PTS_EIIB-like_sf"/>
</dbReference>
<dbReference type="CDD" id="cd00133">
    <property type="entry name" value="PTS_IIB"/>
    <property type="match status" value="1"/>
</dbReference>
<dbReference type="GO" id="GO:0009401">
    <property type="term" value="P:phosphoenolpyruvate-dependent sugar phosphotransferase system"/>
    <property type="evidence" value="ECO:0007669"/>
    <property type="project" value="InterPro"/>
</dbReference>
<evidence type="ECO:0000256" key="4">
    <source>
        <dbReference type="ARBA" id="ARBA00023159"/>
    </source>
</evidence>
<dbReference type="Gene3D" id="1.10.1790.10">
    <property type="entry name" value="PRD domain"/>
    <property type="match status" value="1"/>
</dbReference>
<evidence type="ECO:0000256" key="2">
    <source>
        <dbReference type="ARBA" id="ARBA00022737"/>
    </source>
</evidence>
<keyword evidence="5" id="KW-0804">Transcription</keyword>
<dbReference type="Gene3D" id="3.40.50.2300">
    <property type="match status" value="1"/>
</dbReference>
<dbReference type="InterPro" id="IPR016152">
    <property type="entry name" value="PTrfase/Anion_transptr"/>
</dbReference>
<dbReference type="Pfam" id="PF05043">
    <property type="entry name" value="Mga"/>
    <property type="match status" value="1"/>
</dbReference>
<dbReference type="EMBL" id="DWWD01000042">
    <property type="protein sequence ID" value="HJC50982.1"/>
    <property type="molecule type" value="Genomic_DNA"/>
</dbReference>